<protein>
    <submittedName>
        <fullName evidence="2">Uncharacterized protein</fullName>
    </submittedName>
</protein>
<accession>A0ABR3FJC1</accession>
<proteinExistence type="predicted"/>
<keyword evidence="3" id="KW-1185">Reference proteome</keyword>
<evidence type="ECO:0000256" key="1">
    <source>
        <dbReference type="SAM" id="MobiDB-lite"/>
    </source>
</evidence>
<dbReference type="EMBL" id="JBAHYK010000299">
    <property type="protein sequence ID" value="KAL0575485.1"/>
    <property type="molecule type" value="Genomic_DNA"/>
</dbReference>
<comment type="caution">
    <text evidence="2">The sequence shown here is derived from an EMBL/GenBank/DDBJ whole genome shotgun (WGS) entry which is preliminary data.</text>
</comment>
<organism evidence="2 3">
    <name type="scientific">Marasmius crinis-equi</name>
    <dbReference type="NCBI Taxonomy" id="585013"/>
    <lineage>
        <taxon>Eukaryota</taxon>
        <taxon>Fungi</taxon>
        <taxon>Dikarya</taxon>
        <taxon>Basidiomycota</taxon>
        <taxon>Agaricomycotina</taxon>
        <taxon>Agaricomycetes</taxon>
        <taxon>Agaricomycetidae</taxon>
        <taxon>Agaricales</taxon>
        <taxon>Marasmiineae</taxon>
        <taxon>Marasmiaceae</taxon>
        <taxon>Marasmius</taxon>
    </lineage>
</organism>
<feature type="region of interest" description="Disordered" evidence="1">
    <location>
        <begin position="84"/>
        <end position="137"/>
    </location>
</feature>
<gene>
    <name evidence="2" type="ORF">V5O48_006489</name>
</gene>
<reference evidence="2 3" key="1">
    <citation type="submission" date="2024-02" db="EMBL/GenBank/DDBJ databases">
        <title>A draft genome for the cacao thread blight pathogen Marasmius crinis-equi.</title>
        <authorList>
            <person name="Cohen S.P."/>
            <person name="Baruah I.K."/>
            <person name="Amoako-Attah I."/>
            <person name="Bukari Y."/>
            <person name="Meinhardt L.W."/>
            <person name="Bailey B.A."/>
        </authorList>
    </citation>
    <scope>NUCLEOTIDE SEQUENCE [LARGE SCALE GENOMIC DNA]</scope>
    <source>
        <strain evidence="2 3">GH-76</strain>
    </source>
</reference>
<name>A0ABR3FJC1_9AGAR</name>
<feature type="region of interest" description="Disordered" evidence="1">
    <location>
        <begin position="1"/>
        <end position="69"/>
    </location>
</feature>
<evidence type="ECO:0000313" key="2">
    <source>
        <dbReference type="EMBL" id="KAL0575485.1"/>
    </source>
</evidence>
<sequence length="170" mass="18934">MPKDPIFRNVAQDPRGRYNTRFNASRLEDLRRPRSPTPARIHGPNRRRPTPYPEQRPITASQAIGTPVAGRVLPYTRERQLSIISISSDSSAGTEAQDAEPSGQGETPDVTDRQAGRNVDVKDADNVKDEESGDISEGPRSLLAAIKEHVHCGICCELLWDPYIMYVHSF</sequence>
<evidence type="ECO:0000313" key="3">
    <source>
        <dbReference type="Proteomes" id="UP001465976"/>
    </source>
</evidence>
<feature type="compositionally biased region" description="Basic and acidic residues" evidence="1">
    <location>
        <begin position="110"/>
        <end position="130"/>
    </location>
</feature>
<dbReference type="Proteomes" id="UP001465976">
    <property type="component" value="Unassembled WGS sequence"/>
</dbReference>